<feature type="signal peptide" evidence="1">
    <location>
        <begin position="1"/>
        <end position="21"/>
    </location>
</feature>
<dbReference type="RefSeq" id="WP_200104520.1">
    <property type="nucleotide sequence ID" value="NZ_JAEHFV010000001.1"/>
</dbReference>
<dbReference type="Gene3D" id="3.30.160.670">
    <property type="match status" value="1"/>
</dbReference>
<accession>A0A934UI89</accession>
<evidence type="ECO:0000313" key="3">
    <source>
        <dbReference type="Proteomes" id="UP000609172"/>
    </source>
</evidence>
<protein>
    <recommendedName>
        <fullName evidence="4">DUF4136 domain-containing protein</fullName>
    </recommendedName>
</protein>
<organism evidence="2 3">
    <name type="scientific">Flavobacterium agrisoli</name>
    <dbReference type="NCBI Taxonomy" id="2793066"/>
    <lineage>
        <taxon>Bacteria</taxon>
        <taxon>Pseudomonadati</taxon>
        <taxon>Bacteroidota</taxon>
        <taxon>Flavobacteriia</taxon>
        <taxon>Flavobacteriales</taxon>
        <taxon>Flavobacteriaceae</taxon>
        <taxon>Flavobacterium</taxon>
    </lineage>
</organism>
<keyword evidence="1" id="KW-0732">Signal</keyword>
<sequence>MKKILALITAALFVSCGSSTSVVTSWKDPSETIASQNFKKVMVVALMKDEATRRNTENRIAATNPSILHTSYQFLNETTQKMSQEEKLKVLHDENFDGVITMRLVSKEKETDYVPGTTGVYYGGYPGYGGFYGGAFGGWYGMYGTGFYSPGYYDESTYYMIETNIFSLTKNKLLWTGTTKTLAGSELGPMVDDIMNAIKEQMQVDGSIAK</sequence>
<dbReference type="Proteomes" id="UP000609172">
    <property type="component" value="Unassembled WGS sequence"/>
</dbReference>
<keyword evidence="3" id="KW-1185">Reference proteome</keyword>
<proteinExistence type="predicted"/>
<comment type="caution">
    <text evidence="2">The sequence shown here is derived from an EMBL/GenBank/DDBJ whole genome shotgun (WGS) entry which is preliminary data.</text>
</comment>
<evidence type="ECO:0000256" key="1">
    <source>
        <dbReference type="SAM" id="SignalP"/>
    </source>
</evidence>
<reference evidence="2" key="1">
    <citation type="submission" date="2020-12" db="EMBL/GenBank/DDBJ databases">
        <title>Bacterial novel species Flavobacterium sp. SE-1-e isolated from soil.</title>
        <authorList>
            <person name="Jung H.-Y."/>
        </authorList>
    </citation>
    <scope>NUCLEOTIDE SEQUENCE</scope>
    <source>
        <strain evidence="2">SE-1-e</strain>
    </source>
</reference>
<evidence type="ECO:0008006" key="4">
    <source>
        <dbReference type="Google" id="ProtNLM"/>
    </source>
</evidence>
<dbReference type="EMBL" id="JAEHFV010000001">
    <property type="protein sequence ID" value="MBK0368596.1"/>
    <property type="molecule type" value="Genomic_DNA"/>
</dbReference>
<gene>
    <name evidence="2" type="ORF">I5M07_02010</name>
</gene>
<feature type="chain" id="PRO_5037051286" description="DUF4136 domain-containing protein" evidence="1">
    <location>
        <begin position="22"/>
        <end position="210"/>
    </location>
</feature>
<dbReference type="AlphaFoldDB" id="A0A934UI89"/>
<evidence type="ECO:0000313" key="2">
    <source>
        <dbReference type="EMBL" id="MBK0368596.1"/>
    </source>
</evidence>
<dbReference type="PROSITE" id="PS51257">
    <property type="entry name" value="PROKAR_LIPOPROTEIN"/>
    <property type="match status" value="1"/>
</dbReference>
<name>A0A934UI89_9FLAO</name>